<sequence>MKGWLRPGFEAYGQLLQQVAQTTHQSCLLLTSREKPAALRVLEGSRLLVR</sequence>
<keyword evidence="2" id="KW-1185">Reference proteome</keyword>
<dbReference type="Proteomes" id="UP001344906">
    <property type="component" value="Unassembled WGS sequence"/>
</dbReference>
<comment type="caution">
    <text evidence="1">The sequence shown here is derived from an EMBL/GenBank/DDBJ whole genome shotgun (WGS) entry which is preliminary data.</text>
</comment>
<proteinExistence type="predicted"/>
<dbReference type="EMBL" id="BSRI01000001">
    <property type="protein sequence ID" value="GLV53287.1"/>
    <property type="molecule type" value="Genomic_DNA"/>
</dbReference>
<name>A0ABQ6FL76_9CHLR</name>
<protein>
    <submittedName>
        <fullName evidence="1">Uncharacterized protein</fullName>
    </submittedName>
</protein>
<gene>
    <name evidence="1" type="ORF">KDH_01420</name>
</gene>
<reference evidence="1 2" key="1">
    <citation type="submission" date="2023-02" db="EMBL/GenBank/DDBJ databases">
        <title>Dictyobacter halimunensis sp. nov., a new member of the class Ktedonobacteria from forest soil in a geothermal area.</title>
        <authorList>
            <person name="Rachmania M.K."/>
            <person name="Ningsih F."/>
            <person name="Sakai Y."/>
            <person name="Yabe S."/>
            <person name="Yokota A."/>
            <person name="Sjamsuridzal W."/>
        </authorList>
    </citation>
    <scope>NUCLEOTIDE SEQUENCE [LARGE SCALE GENOMIC DNA]</scope>
    <source>
        <strain evidence="1 2">S3.2.2.5</strain>
    </source>
</reference>
<accession>A0ABQ6FL76</accession>
<evidence type="ECO:0000313" key="1">
    <source>
        <dbReference type="EMBL" id="GLV53287.1"/>
    </source>
</evidence>
<evidence type="ECO:0000313" key="2">
    <source>
        <dbReference type="Proteomes" id="UP001344906"/>
    </source>
</evidence>
<organism evidence="1 2">
    <name type="scientific">Dictyobacter halimunensis</name>
    <dbReference type="NCBI Taxonomy" id="3026934"/>
    <lineage>
        <taxon>Bacteria</taxon>
        <taxon>Bacillati</taxon>
        <taxon>Chloroflexota</taxon>
        <taxon>Ktedonobacteria</taxon>
        <taxon>Ktedonobacterales</taxon>
        <taxon>Dictyobacteraceae</taxon>
        <taxon>Dictyobacter</taxon>
    </lineage>
</organism>